<protein>
    <submittedName>
        <fullName evidence="1">Uncharacterized protein</fullName>
    </submittedName>
</protein>
<gene>
    <name evidence="1" type="ORF">MCOS_LOCUS3836</name>
</gene>
<reference evidence="1 2" key="1">
    <citation type="submission" date="2018-10" db="EMBL/GenBank/DDBJ databases">
        <authorList>
            <consortium name="Pathogen Informatics"/>
        </authorList>
    </citation>
    <scope>NUCLEOTIDE SEQUENCE [LARGE SCALE GENOMIC DNA]</scope>
</reference>
<dbReference type="AlphaFoldDB" id="A0A0R3UA87"/>
<dbReference type="EMBL" id="UXSR01001038">
    <property type="protein sequence ID" value="VDD77833.1"/>
    <property type="molecule type" value="Genomic_DNA"/>
</dbReference>
<organism evidence="1 2">
    <name type="scientific">Mesocestoides corti</name>
    <name type="common">Flatworm</name>
    <dbReference type="NCBI Taxonomy" id="53468"/>
    <lineage>
        <taxon>Eukaryota</taxon>
        <taxon>Metazoa</taxon>
        <taxon>Spiralia</taxon>
        <taxon>Lophotrochozoa</taxon>
        <taxon>Platyhelminthes</taxon>
        <taxon>Cestoda</taxon>
        <taxon>Eucestoda</taxon>
        <taxon>Cyclophyllidea</taxon>
        <taxon>Mesocestoididae</taxon>
        <taxon>Mesocestoides</taxon>
    </lineage>
</organism>
<sequence>MNIQETDIEFTPLESAALIVADLRKLGFQINLAHFVQHRRIGELLNVLCTNGESTGQMTIGHKGRLFIREYRPGQTFPANSDVEALCRDTITKVVVESFMKAGTIKKLLNLSETTLKQIVVGRLHQLETLPGMVYLAGFTQMEPGSALEDLLPDVSGVTFLMELGVPAVAGVDDPKYDLMEEFFEVCGLQAGPIRGDERCLRVMLASALHCTTAGHDRIRLILQMEKKSIEDAMRLGYTAIRSINTSVVTQAIAEELGYVNNCDVDAVKFFESRGFICNQDSLVCKVATKKLRREDV</sequence>
<keyword evidence="2" id="KW-1185">Reference proteome</keyword>
<evidence type="ECO:0000313" key="1">
    <source>
        <dbReference type="EMBL" id="VDD77833.1"/>
    </source>
</evidence>
<dbReference type="Proteomes" id="UP000267029">
    <property type="component" value="Unassembled WGS sequence"/>
</dbReference>
<name>A0A0R3UA87_MESCO</name>
<accession>A0A0R3UA87</accession>
<proteinExistence type="predicted"/>
<dbReference type="OrthoDB" id="416786at2759"/>
<evidence type="ECO:0000313" key="2">
    <source>
        <dbReference type="Proteomes" id="UP000267029"/>
    </source>
</evidence>